<gene>
    <name evidence="1" type="ORF">AG0111_0g4150</name>
</gene>
<dbReference type="Proteomes" id="UP000293547">
    <property type="component" value="Unassembled WGS sequence"/>
</dbReference>
<sequence>MTGNPFIGYKLPIVKAHDDIYKRFENGSSYGTQRRFVRAMQQYTLGVAHHVGHFTTDHIPSLQEMLSTRQLSVGVAPLYHLVEYAHEIVLPDEVFEHPVIQALERLGADFVILSNDILSYRKEEFEGCPFNMTAVCRLAGHSAQEAFDILDSLLEQRYIQWDQAIHHLPSWGADIDGEVRRYIDGIQNVVQANISWSFRSERYLGKHALEVRRTRKIDVMTTPPYLRIMEAKLCLLKWPCVPPTTQSTHSKLDDCFEAEQAGKLVFDVP</sequence>
<comment type="caution">
    <text evidence="1">The sequence shown here is derived from an EMBL/GenBank/DDBJ whole genome shotgun (WGS) entry which is preliminary data.</text>
</comment>
<evidence type="ECO:0000313" key="2">
    <source>
        <dbReference type="Proteomes" id="UP000293547"/>
    </source>
</evidence>
<name>A0ACB6FUN6_9PLEO</name>
<reference evidence="1 2" key="1">
    <citation type="journal article" date="2019" name="bioRxiv">
        <title>Genomics, evolutionary history and diagnostics of the Alternaria alternata species group including apple and Asian pear pathotypes.</title>
        <authorList>
            <person name="Armitage A.D."/>
            <person name="Cockerton H.M."/>
            <person name="Sreenivasaprasad S."/>
            <person name="Woodhall J.W."/>
            <person name="Lane C.R."/>
            <person name="Harrison R.J."/>
            <person name="Clarkson J.P."/>
        </authorList>
    </citation>
    <scope>NUCLEOTIDE SEQUENCE [LARGE SCALE GENOMIC DNA]</scope>
    <source>
        <strain evidence="1 2">FERA 650</strain>
    </source>
</reference>
<dbReference type="EMBL" id="PDWZ02000003">
    <property type="protein sequence ID" value="KAB2108090.1"/>
    <property type="molecule type" value="Genomic_DNA"/>
</dbReference>
<accession>A0ACB6FUN6</accession>
<evidence type="ECO:0000313" key="1">
    <source>
        <dbReference type="EMBL" id="KAB2108090.1"/>
    </source>
</evidence>
<protein>
    <submittedName>
        <fullName evidence="1">Uncharacterized protein</fullName>
    </submittedName>
</protein>
<keyword evidence="2" id="KW-1185">Reference proteome</keyword>
<proteinExistence type="predicted"/>
<organism evidence="1 2">
    <name type="scientific">Alternaria gaisen</name>
    <dbReference type="NCBI Taxonomy" id="167740"/>
    <lineage>
        <taxon>Eukaryota</taxon>
        <taxon>Fungi</taxon>
        <taxon>Dikarya</taxon>
        <taxon>Ascomycota</taxon>
        <taxon>Pezizomycotina</taxon>
        <taxon>Dothideomycetes</taxon>
        <taxon>Pleosporomycetidae</taxon>
        <taxon>Pleosporales</taxon>
        <taxon>Pleosporineae</taxon>
        <taxon>Pleosporaceae</taxon>
        <taxon>Alternaria</taxon>
        <taxon>Alternaria sect. Alternaria</taxon>
    </lineage>
</organism>